<evidence type="ECO:0000256" key="1">
    <source>
        <dbReference type="ARBA" id="ARBA00004623"/>
    </source>
</evidence>
<evidence type="ECO:0000313" key="5">
    <source>
        <dbReference type="EMBL" id="KAJ5082299.1"/>
    </source>
</evidence>
<protein>
    <recommendedName>
        <fullName evidence="2">Autophagy-related protein 1</fullName>
    </recommendedName>
</protein>
<dbReference type="Proteomes" id="UP001149074">
    <property type="component" value="Unassembled WGS sequence"/>
</dbReference>
<sequence>MSELVKDARLPTKLDPEHTIHTFLESSHVSGRRARRREREEIWQKKRYLGIGVFGTVSLEECVSDSGSRLRAVREVRRITQDATPIDFNRELEAIAKLSQQKYDGCFVKSSGWFESSESLYISMEYIPAGDLQRYIAQPFPEREAQHITLQLLEGLDFMHSNGFHHGDLQPKNIFVLSPGPEWWVKIGDFGIAKRVMKGLTGRQSFNGTPAFSAPELYEHIWAPYESKQLDNTEFCPAVDLWSIGVISYYFFTGQLPFSRQSDLLGYYRGEKELPLTFLVQVHASPEALEFLKAVLARNPSDRLPARDALDHAWLMPLQQDSEAEDQTELSNPVEANHTFQMIPSPLHVQKPEIFQTSQDVLVPGTIDLTASQQQKKPSEDKPPQLPIPLSQCLGFDGDTYKQIVNNHVSGASPSINEHPDLRNEASTTQSHTSESQHSETHRSEYTRQLSSAATTYLPTDTLQGYTRRRSDAAPIPITDLNHRTADSNGHRVAKPESTHSSIKSHDRLSKRIRRASKDIVPKRRRSQDSTSPKETESPMSPKSPNSTTSGSKKTKSHIVEIPGRPQFAEGLPMFPMRSKKA</sequence>
<proteinExistence type="predicted"/>
<dbReference type="OrthoDB" id="10252171at2759"/>
<reference evidence="5" key="1">
    <citation type="submission" date="2022-11" db="EMBL/GenBank/DDBJ databases">
        <authorList>
            <person name="Petersen C."/>
        </authorList>
    </citation>
    <scope>NUCLEOTIDE SEQUENCE</scope>
    <source>
        <strain evidence="5">IBT 30761</strain>
    </source>
</reference>
<comment type="caution">
    <text evidence="5">The sequence shown here is derived from an EMBL/GenBank/DDBJ whole genome shotgun (WGS) entry which is preliminary data.</text>
</comment>
<feature type="compositionally biased region" description="Basic and acidic residues" evidence="3">
    <location>
        <begin position="481"/>
        <end position="522"/>
    </location>
</feature>
<dbReference type="PROSITE" id="PS50011">
    <property type="entry name" value="PROTEIN_KINASE_DOM"/>
    <property type="match status" value="1"/>
</dbReference>
<organism evidence="5 6">
    <name type="scientific">Penicillium argentinense</name>
    <dbReference type="NCBI Taxonomy" id="1131581"/>
    <lineage>
        <taxon>Eukaryota</taxon>
        <taxon>Fungi</taxon>
        <taxon>Dikarya</taxon>
        <taxon>Ascomycota</taxon>
        <taxon>Pezizomycotina</taxon>
        <taxon>Eurotiomycetes</taxon>
        <taxon>Eurotiomycetidae</taxon>
        <taxon>Eurotiales</taxon>
        <taxon>Aspergillaceae</taxon>
        <taxon>Penicillium</taxon>
    </lineage>
</organism>
<feature type="region of interest" description="Disordered" evidence="3">
    <location>
        <begin position="371"/>
        <end position="390"/>
    </location>
</feature>
<evidence type="ECO:0000256" key="3">
    <source>
        <dbReference type="SAM" id="MobiDB-lite"/>
    </source>
</evidence>
<dbReference type="GeneID" id="81362812"/>
<dbReference type="Gene3D" id="1.10.510.10">
    <property type="entry name" value="Transferase(Phosphotransferase) domain 1"/>
    <property type="match status" value="1"/>
</dbReference>
<dbReference type="RefSeq" id="XP_056468821.1">
    <property type="nucleotide sequence ID" value="XM_056623833.1"/>
</dbReference>
<dbReference type="Pfam" id="PF00069">
    <property type="entry name" value="Pkinase"/>
    <property type="match status" value="1"/>
</dbReference>
<dbReference type="GO" id="GO:0034045">
    <property type="term" value="C:phagophore assembly site membrane"/>
    <property type="evidence" value="ECO:0007669"/>
    <property type="project" value="UniProtKB-SubCell"/>
</dbReference>
<reference evidence="5" key="2">
    <citation type="journal article" date="2023" name="IMA Fungus">
        <title>Comparative genomic study of the Penicillium genus elucidates a diverse pangenome and 15 lateral gene transfer events.</title>
        <authorList>
            <person name="Petersen C."/>
            <person name="Sorensen T."/>
            <person name="Nielsen M.R."/>
            <person name="Sondergaard T.E."/>
            <person name="Sorensen J.L."/>
            <person name="Fitzpatrick D.A."/>
            <person name="Frisvad J.C."/>
            <person name="Nielsen K.L."/>
        </authorList>
    </citation>
    <scope>NUCLEOTIDE SEQUENCE</scope>
    <source>
        <strain evidence="5">IBT 30761</strain>
    </source>
</reference>
<keyword evidence="6" id="KW-1185">Reference proteome</keyword>
<dbReference type="SUPFAM" id="SSF56112">
    <property type="entry name" value="Protein kinase-like (PK-like)"/>
    <property type="match status" value="1"/>
</dbReference>
<evidence type="ECO:0000256" key="2">
    <source>
        <dbReference type="ARBA" id="ARBA00030237"/>
    </source>
</evidence>
<gene>
    <name evidence="5" type="ORF">N7532_011342</name>
</gene>
<dbReference type="GO" id="GO:0005524">
    <property type="term" value="F:ATP binding"/>
    <property type="evidence" value="ECO:0007669"/>
    <property type="project" value="InterPro"/>
</dbReference>
<dbReference type="GO" id="GO:0004674">
    <property type="term" value="F:protein serine/threonine kinase activity"/>
    <property type="evidence" value="ECO:0007669"/>
    <property type="project" value="InterPro"/>
</dbReference>
<comment type="subcellular location">
    <subcellularLocation>
        <location evidence="1">Preautophagosomal structure membrane</location>
        <topology evidence="1">Peripheral membrane protein</topology>
    </subcellularLocation>
</comment>
<evidence type="ECO:0000313" key="6">
    <source>
        <dbReference type="Proteomes" id="UP001149074"/>
    </source>
</evidence>
<dbReference type="InterPro" id="IPR045269">
    <property type="entry name" value="Atg1-like"/>
</dbReference>
<name>A0A9W9EIA0_9EURO</name>
<feature type="compositionally biased region" description="Low complexity" evidence="3">
    <location>
        <begin position="541"/>
        <end position="552"/>
    </location>
</feature>
<dbReference type="GO" id="GO:0010506">
    <property type="term" value="P:regulation of autophagy"/>
    <property type="evidence" value="ECO:0007669"/>
    <property type="project" value="InterPro"/>
</dbReference>
<dbReference type="AlphaFoldDB" id="A0A9W9EIA0"/>
<dbReference type="InterPro" id="IPR000719">
    <property type="entry name" value="Prot_kinase_dom"/>
</dbReference>
<dbReference type="EMBL" id="JAPQKI010000011">
    <property type="protein sequence ID" value="KAJ5082299.1"/>
    <property type="molecule type" value="Genomic_DNA"/>
</dbReference>
<dbReference type="PANTHER" id="PTHR24348">
    <property type="entry name" value="SERINE/THREONINE-PROTEIN KINASE UNC-51-RELATED"/>
    <property type="match status" value="1"/>
</dbReference>
<accession>A0A9W9EIA0</accession>
<feature type="region of interest" description="Disordered" evidence="3">
    <location>
        <begin position="410"/>
        <end position="582"/>
    </location>
</feature>
<dbReference type="InterPro" id="IPR011009">
    <property type="entry name" value="Kinase-like_dom_sf"/>
</dbReference>
<evidence type="ECO:0000259" key="4">
    <source>
        <dbReference type="PROSITE" id="PS50011"/>
    </source>
</evidence>
<feature type="domain" description="Protein kinase" evidence="4">
    <location>
        <begin position="43"/>
        <end position="315"/>
    </location>
</feature>
<feature type="compositionally biased region" description="Polar residues" evidence="3">
    <location>
        <begin position="447"/>
        <end position="465"/>
    </location>
</feature>
<feature type="compositionally biased region" description="Basic and acidic residues" evidence="3">
    <location>
        <begin position="435"/>
        <end position="446"/>
    </location>
</feature>